<evidence type="ECO:0000256" key="3">
    <source>
        <dbReference type="ARBA" id="ARBA00023274"/>
    </source>
</evidence>
<evidence type="ECO:0000256" key="1">
    <source>
        <dbReference type="ARBA" id="ARBA00009356"/>
    </source>
</evidence>
<proteinExistence type="inferred from homology"/>
<dbReference type="GO" id="GO:0022625">
    <property type="term" value="C:cytosolic large ribosomal subunit"/>
    <property type="evidence" value="ECO:0007669"/>
    <property type="project" value="TreeGrafter"/>
</dbReference>
<gene>
    <name evidence="4" type="ORF">F2Q68_00003121</name>
    <name evidence="5" type="ORF">F2Q70_00008577</name>
</gene>
<dbReference type="GO" id="GO:0019843">
    <property type="term" value="F:rRNA binding"/>
    <property type="evidence" value="ECO:0007669"/>
    <property type="project" value="InterPro"/>
</dbReference>
<accession>A0A8S9JLG4</accession>
<dbReference type="InterPro" id="IPR000702">
    <property type="entry name" value="Ribosomal_uL6-like"/>
</dbReference>
<dbReference type="EMBL" id="QGKW02001660">
    <property type="protein sequence ID" value="KAF2582237.1"/>
    <property type="molecule type" value="Genomic_DNA"/>
</dbReference>
<comment type="caution">
    <text evidence="4">The sequence shown here is derived from an EMBL/GenBank/DDBJ whole genome shotgun (WGS) entry which is preliminary data.</text>
</comment>
<name>A0A8S9JLG4_BRACR</name>
<organism evidence="4 6">
    <name type="scientific">Brassica cretica</name>
    <name type="common">Mustard</name>
    <dbReference type="NCBI Taxonomy" id="69181"/>
    <lineage>
        <taxon>Eukaryota</taxon>
        <taxon>Viridiplantae</taxon>
        <taxon>Streptophyta</taxon>
        <taxon>Embryophyta</taxon>
        <taxon>Tracheophyta</taxon>
        <taxon>Spermatophyta</taxon>
        <taxon>Magnoliopsida</taxon>
        <taxon>eudicotyledons</taxon>
        <taxon>Gunneridae</taxon>
        <taxon>Pentapetalae</taxon>
        <taxon>rosids</taxon>
        <taxon>malvids</taxon>
        <taxon>Brassicales</taxon>
        <taxon>Brassicaceae</taxon>
        <taxon>Brassiceae</taxon>
        <taxon>Brassica</taxon>
    </lineage>
</organism>
<sequence length="65" mass="7452">MKMILSSETMEIPDGVAMKVHAKVIEVEGPRSKLTHDCKHINFDFHLIKDTVIGKRELKIDSWFG</sequence>
<protein>
    <submittedName>
        <fullName evidence="4">Uncharacterized protein</fullName>
    </submittedName>
</protein>
<evidence type="ECO:0000313" key="6">
    <source>
        <dbReference type="Proteomes" id="UP000712281"/>
    </source>
</evidence>
<dbReference type="PANTHER" id="PTHR11655:SF43">
    <property type="entry name" value="LARGE RIBOSOMAL SUBUNIT PROTEIN UL6X"/>
    <property type="match status" value="1"/>
</dbReference>
<comment type="similarity">
    <text evidence="1">Belongs to the universal ribosomal protein uL6 family.</text>
</comment>
<dbReference type="PANTHER" id="PTHR11655">
    <property type="entry name" value="60S/50S RIBOSOMAL PROTEIN L6/L9"/>
    <property type="match status" value="1"/>
</dbReference>
<dbReference type="EMBL" id="QGKY02000089">
    <property type="protein sequence ID" value="KAF2613567.1"/>
    <property type="molecule type" value="Genomic_DNA"/>
</dbReference>
<dbReference type="GO" id="GO:0002181">
    <property type="term" value="P:cytoplasmic translation"/>
    <property type="evidence" value="ECO:0007669"/>
    <property type="project" value="TreeGrafter"/>
</dbReference>
<dbReference type="InterPro" id="IPR036789">
    <property type="entry name" value="Ribosomal_uL6-like_a/b-dom_sf"/>
</dbReference>
<dbReference type="Gene3D" id="3.90.930.12">
    <property type="entry name" value="Ribosomal protein L6, alpha-beta domain"/>
    <property type="match status" value="1"/>
</dbReference>
<dbReference type="Proteomes" id="UP000712281">
    <property type="component" value="Unassembled WGS sequence"/>
</dbReference>
<evidence type="ECO:0000313" key="4">
    <source>
        <dbReference type="EMBL" id="KAF2582237.1"/>
    </source>
</evidence>
<keyword evidence="3" id="KW-0687">Ribonucleoprotein</keyword>
<evidence type="ECO:0000313" key="5">
    <source>
        <dbReference type="EMBL" id="KAF2613567.1"/>
    </source>
</evidence>
<reference evidence="4" key="1">
    <citation type="submission" date="2019-12" db="EMBL/GenBank/DDBJ databases">
        <title>Genome sequencing and annotation of Brassica cretica.</title>
        <authorList>
            <person name="Studholme D.J."/>
            <person name="Sarris P.F."/>
        </authorList>
    </citation>
    <scope>NUCLEOTIDE SEQUENCE</scope>
    <source>
        <strain evidence="4">PFS-001/15</strain>
        <strain evidence="5">PFS-102/07</strain>
        <tissue evidence="4">Leaf</tissue>
    </source>
</reference>
<evidence type="ECO:0000256" key="2">
    <source>
        <dbReference type="ARBA" id="ARBA00022980"/>
    </source>
</evidence>
<keyword evidence="2" id="KW-0689">Ribosomal protein</keyword>
<dbReference type="AlphaFoldDB" id="A0A8S9JLG4"/>
<dbReference type="GO" id="GO:0003735">
    <property type="term" value="F:structural constituent of ribosome"/>
    <property type="evidence" value="ECO:0007669"/>
    <property type="project" value="InterPro"/>
</dbReference>
<dbReference type="SUPFAM" id="SSF56053">
    <property type="entry name" value="Ribosomal protein L6"/>
    <property type="match status" value="1"/>
</dbReference>